<evidence type="ECO:0000259" key="4">
    <source>
        <dbReference type="PROSITE" id="PS50067"/>
    </source>
</evidence>
<sequence>MGKLSTQLHTWGSSDHSSEACVENVKRFLSAMDQMGLLTFRILDLERGSMVTVVECLLSLKKHYNSNSGPVMSEPSVALIHHVGHKFHEVFQLKQGCYTDIPDAKISEMMKSNSLDNAPTQSLLSVVNGILDESIERKNGEIPHRVACLLRKVVQEIERRIATQAEHLRTKNNLYKAREEKYQSRLRVLETLATGTSEETEVATNKFQHIKMEKTKMEEKKKLEEQDPVRLTKEKDHSDLEISTLKQELELAKQKYEQRCLQLETQAKGTTAELELKLKELEEQRCQQLKYEQRCLQLETQAMGTTGELEVKLEELKDQRFQQLARLTKEKDHIELEVKIKELESILEDSRKNVEELKSFSESKAQIWNKKEHSYQNFVDLQFKSLQELRFTSQSIKQVVLHTQRIYSEEFSRLENRKLYNEVQDLKGNIRVYCRIRPFLPGKNGKQTTVDFIGENGEMIIVNPLKQGKDSRRLFKFNKAYGPTATQGQNQGYPAHPNFLNQHRSKFKQGLFDNHQRRL</sequence>
<dbReference type="EMBL" id="JAMYWD010000007">
    <property type="protein sequence ID" value="KAJ4965275.1"/>
    <property type="molecule type" value="Genomic_DNA"/>
</dbReference>
<dbReference type="InterPro" id="IPR001752">
    <property type="entry name" value="Kinesin_motor_dom"/>
</dbReference>
<dbReference type="InterPro" id="IPR036961">
    <property type="entry name" value="Kinesin_motor_dom_sf"/>
</dbReference>
<keyword evidence="6" id="KW-1185">Reference proteome</keyword>
<dbReference type="InterPro" id="IPR031852">
    <property type="entry name" value="Vik1/Cik1_MT-bd"/>
</dbReference>
<evidence type="ECO:0000256" key="3">
    <source>
        <dbReference type="SAM" id="Coils"/>
    </source>
</evidence>
<evidence type="ECO:0000313" key="6">
    <source>
        <dbReference type="Proteomes" id="UP001141806"/>
    </source>
</evidence>
<comment type="similarity">
    <text evidence="2">Belongs to the TRAFAC class myosin-kinesin ATPase superfamily. Kinesin family.</text>
</comment>
<proteinExistence type="inferred from homology"/>
<dbReference type="Proteomes" id="UP001141806">
    <property type="component" value="Unassembled WGS sequence"/>
</dbReference>
<dbReference type="GO" id="GO:0005524">
    <property type="term" value="F:ATP binding"/>
    <property type="evidence" value="ECO:0007669"/>
    <property type="project" value="InterPro"/>
</dbReference>
<dbReference type="GO" id="GO:0007018">
    <property type="term" value="P:microtubule-based movement"/>
    <property type="evidence" value="ECO:0007669"/>
    <property type="project" value="InterPro"/>
</dbReference>
<evidence type="ECO:0000256" key="2">
    <source>
        <dbReference type="PROSITE-ProRule" id="PRU00283"/>
    </source>
</evidence>
<dbReference type="SUPFAM" id="SSF52540">
    <property type="entry name" value="P-loop containing nucleoside triphosphate hydrolases"/>
    <property type="match status" value="1"/>
</dbReference>
<evidence type="ECO:0000313" key="5">
    <source>
        <dbReference type="EMBL" id="KAJ4965275.1"/>
    </source>
</evidence>
<keyword evidence="3" id="KW-0175">Coiled coil</keyword>
<gene>
    <name evidence="5" type="ORF">NE237_017124</name>
</gene>
<dbReference type="GO" id="GO:0015630">
    <property type="term" value="C:microtubule cytoskeleton"/>
    <property type="evidence" value="ECO:0007669"/>
    <property type="project" value="TreeGrafter"/>
</dbReference>
<dbReference type="OrthoDB" id="3176171at2759"/>
<name>A0A9Q0QMG7_9MAGN</name>
<dbReference type="InterPro" id="IPR027417">
    <property type="entry name" value="P-loop_NTPase"/>
</dbReference>
<feature type="coiled-coil region" evidence="3">
    <location>
        <begin position="235"/>
        <end position="360"/>
    </location>
</feature>
<dbReference type="Pfam" id="PF16796">
    <property type="entry name" value="Microtub_bd"/>
    <property type="match status" value="1"/>
</dbReference>
<dbReference type="PANTHER" id="PTHR47972:SF14">
    <property type="entry name" value="KINESIN-LIKE PROTEIN KIN-14J"/>
    <property type="match status" value="1"/>
</dbReference>
<comment type="caution">
    <text evidence="2">Lacks conserved residue(s) required for the propagation of feature annotation.</text>
</comment>
<dbReference type="GO" id="GO:0008017">
    <property type="term" value="F:microtubule binding"/>
    <property type="evidence" value="ECO:0007669"/>
    <property type="project" value="InterPro"/>
</dbReference>
<feature type="domain" description="Kinesin motor" evidence="4">
    <location>
        <begin position="429"/>
        <end position="519"/>
    </location>
</feature>
<dbReference type="Gene3D" id="1.20.5.170">
    <property type="match status" value="1"/>
</dbReference>
<dbReference type="SUPFAM" id="SSF47576">
    <property type="entry name" value="Calponin-homology domain, CH-domain"/>
    <property type="match status" value="1"/>
</dbReference>
<evidence type="ECO:0000256" key="1">
    <source>
        <dbReference type="ARBA" id="ARBA00023175"/>
    </source>
</evidence>
<dbReference type="PROSITE" id="PS50067">
    <property type="entry name" value="KINESIN_MOTOR_2"/>
    <property type="match status" value="1"/>
</dbReference>
<comment type="caution">
    <text evidence="5">The sequence shown here is derived from an EMBL/GenBank/DDBJ whole genome shotgun (WGS) entry which is preliminary data.</text>
</comment>
<dbReference type="AlphaFoldDB" id="A0A9Q0QMG7"/>
<dbReference type="Gene3D" id="3.40.850.10">
    <property type="entry name" value="Kinesin motor domain"/>
    <property type="match status" value="1"/>
</dbReference>
<keyword evidence="1" id="KW-0505">Motor protein</keyword>
<protein>
    <recommendedName>
        <fullName evidence="4">Kinesin motor domain-containing protein</fullName>
    </recommendedName>
</protein>
<dbReference type="InterPro" id="IPR027640">
    <property type="entry name" value="Kinesin-like_fam"/>
</dbReference>
<reference evidence="5" key="1">
    <citation type="journal article" date="2023" name="Plant J.">
        <title>The genome of the king protea, Protea cynaroides.</title>
        <authorList>
            <person name="Chang J."/>
            <person name="Duong T.A."/>
            <person name="Schoeman C."/>
            <person name="Ma X."/>
            <person name="Roodt D."/>
            <person name="Barker N."/>
            <person name="Li Z."/>
            <person name="Van de Peer Y."/>
            <person name="Mizrachi E."/>
        </authorList>
    </citation>
    <scope>NUCLEOTIDE SEQUENCE</scope>
    <source>
        <tissue evidence="5">Young leaves</tissue>
    </source>
</reference>
<dbReference type="InterPro" id="IPR036872">
    <property type="entry name" value="CH_dom_sf"/>
</dbReference>
<dbReference type="GO" id="GO:0003777">
    <property type="term" value="F:microtubule motor activity"/>
    <property type="evidence" value="ECO:0007669"/>
    <property type="project" value="InterPro"/>
</dbReference>
<dbReference type="Gene3D" id="1.10.418.10">
    <property type="entry name" value="Calponin-like domain"/>
    <property type="match status" value="1"/>
</dbReference>
<accession>A0A9Q0QMG7</accession>
<organism evidence="5 6">
    <name type="scientific">Protea cynaroides</name>
    <dbReference type="NCBI Taxonomy" id="273540"/>
    <lineage>
        <taxon>Eukaryota</taxon>
        <taxon>Viridiplantae</taxon>
        <taxon>Streptophyta</taxon>
        <taxon>Embryophyta</taxon>
        <taxon>Tracheophyta</taxon>
        <taxon>Spermatophyta</taxon>
        <taxon>Magnoliopsida</taxon>
        <taxon>Proteales</taxon>
        <taxon>Proteaceae</taxon>
        <taxon>Protea</taxon>
    </lineage>
</organism>
<dbReference type="PANTHER" id="PTHR47972">
    <property type="entry name" value="KINESIN-LIKE PROTEIN KLP-3"/>
    <property type="match status" value="1"/>
</dbReference>